<keyword evidence="3" id="KW-1185">Reference proteome</keyword>
<reference evidence="3" key="1">
    <citation type="journal article" date="2012" name="PLoS Genet.">
        <title>The genomes of the fungal plant pathogens Cladosporium fulvum and Dothistroma septosporum reveal adaptation to different hosts and lifestyles but also signatures of common ancestry.</title>
        <authorList>
            <person name="de Wit P.J.G.M."/>
            <person name="van der Burgt A."/>
            <person name="Oekmen B."/>
            <person name="Stergiopoulos I."/>
            <person name="Abd-Elsalam K.A."/>
            <person name="Aerts A.L."/>
            <person name="Bahkali A.H."/>
            <person name="Beenen H.G."/>
            <person name="Chettri P."/>
            <person name="Cox M.P."/>
            <person name="Datema E."/>
            <person name="de Vries R.P."/>
            <person name="Dhillon B."/>
            <person name="Ganley A.R."/>
            <person name="Griffiths S.A."/>
            <person name="Guo Y."/>
            <person name="Hamelin R.C."/>
            <person name="Henrissat B."/>
            <person name="Kabir M.S."/>
            <person name="Jashni M.K."/>
            <person name="Kema G."/>
            <person name="Klaubauf S."/>
            <person name="Lapidus A."/>
            <person name="Levasseur A."/>
            <person name="Lindquist E."/>
            <person name="Mehrabi R."/>
            <person name="Ohm R.A."/>
            <person name="Owen T.J."/>
            <person name="Salamov A."/>
            <person name="Schwelm A."/>
            <person name="Schijlen E."/>
            <person name="Sun H."/>
            <person name="van den Burg H.A."/>
            <person name="van Ham R.C.H.J."/>
            <person name="Zhang S."/>
            <person name="Goodwin S.B."/>
            <person name="Grigoriev I.V."/>
            <person name="Collemare J."/>
            <person name="Bradshaw R.E."/>
        </authorList>
    </citation>
    <scope>NUCLEOTIDE SEQUENCE [LARGE SCALE GENOMIC DNA]</scope>
    <source>
        <strain evidence="3">NZE10 / CBS 128990</strain>
    </source>
</reference>
<dbReference type="AlphaFoldDB" id="N1PQG6"/>
<evidence type="ECO:0000313" key="3">
    <source>
        <dbReference type="Proteomes" id="UP000016933"/>
    </source>
</evidence>
<evidence type="ECO:0000313" key="2">
    <source>
        <dbReference type="EMBL" id="EME45622.1"/>
    </source>
</evidence>
<feature type="compositionally biased region" description="Basic and acidic residues" evidence="1">
    <location>
        <begin position="107"/>
        <end position="135"/>
    </location>
</feature>
<gene>
    <name evidence="2" type="ORF">DOTSEDRAFT_71351</name>
</gene>
<dbReference type="eggNOG" id="ENOG502T9Y3">
    <property type="taxonomic scope" value="Eukaryota"/>
</dbReference>
<evidence type="ECO:0008006" key="4">
    <source>
        <dbReference type="Google" id="ProtNLM"/>
    </source>
</evidence>
<feature type="compositionally biased region" description="Basic and acidic residues" evidence="1">
    <location>
        <begin position="8"/>
        <end position="18"/>
    </location>
</feature>
<protein>
    <recommendedName>
        <fullName evidence="4">Transcription factor domain-containing protein</fullName>
    </recommendedName>
</protein>
<sequence length="557" mass="61640">MSQQPSRATHDQDSESHGRPAKQLALQWVSFEPGSHGNTVSNRHRKEVRAAAARASHAVRRAQREADADAETKRAQADGQADAAETAAQSGSRQQAVRRAGHSNRRSIADKKSSHGKEAKHECRYCHQVVKHETDDCPDNPSNGMYRRSPSGGRSSGDESELWRSAAIGGPDLDILAWKHIIGNAILHGVSLFVVSTHTNLLGLHSRDGPVQSCALTLRGQALRGMQKAYKLPPEPSPSHGGTALAISLGILAGWEKVYGEESYYKSHLQALRVLEKREGDADIVDEDRVVRLMQSVPSAVHVELGFLQDLITSDGSLELAANVDEITLRSPKSTYEMSELDQFDHHRPSTRTLLFLLVCLSKYEIMDANAWSAIHELSLFTFAWRGARPPPWTWSNLTSDPELEELALYHIRAGMVAVLGAWTYATGNATKDDGYFRASDAMDVHYHHMTDLESDPLVGTKFESAALWAVFIITCTATPKLWQSQTFDLLRRLMASPRLHIDTYAGLESVLRQYAYREVIHKKNGLALYETVMTGVLPGDDIGLRTLEISLADLML</sequence>
<dbReference type="HOGENOM" id="CLU_489172_0_0_1"/>
<organism evidence="2 3">
    <name type="scientific">Dothistroma septosporum (strain NZE10 / CBS 128990)</name>
    <name type="common">Red band needle blight fungus</name>
    <name type="synonym">Mycosphaerella pini</name>
    <dbReference type="NCBI Taxonomy" id="675120"/>
    <lineage>
        <taxon>Eukaryota</taxon>
        <taxon>Fungi</taxon>
        <taxon>Dikarya</taxon>
        <taxon>Ascomycota</taxon>
        <taxon>Pezizomycotina</taxon>
        <taxon>Dothideomycetes</taxon>
        <taxon>Dothideomycetidae</taxon>
        <taxon>Mycosphaerellales</taxon>
        <taxon>Mycosphaerellaceae</taxon>
        <taxon>Dothistroma</taxon>
    </lineage>
</organism>
<proteinExistence type="predicted"/>
<feature type="region of interest" description="Disordered" evidence="1">
    <location>
        <begin position="1"/>
        <end position="162"/>
    </location>
</feature>
<reference evidence="2 3" key="2">
    <citation type="journal article" date="2012" name="PLoS Pathog.">
        <title>Diverse lifestyles and strategies of plant pathogenesis encoded in the genomes of eighteen Dothideomycetes fungi.</title>
        <authorList>
            <person name="Ohm R.A."/>
            <person name="Feau N."/>
            <person name="Henrissat B."/>
            <person name="Schoch C.L."/>
            <person name="Horwitz B.A."/>
            <person name="Barry K.W."/>
            <person name="Condon B.J."/>
            <person name="Copeland A.C."/>
            <person name="Dhillon B."/>
            <person name="Glaser F."/>
            <person name="Hesse C.N."/>
            <person name="Kosti I."/>
            <person name="LaButti K."/>
            <person name="Lindquist E.A."/>
            <person name="Lucas S."/>
            <person name="Salamov A.A."/>
            <person name="Bradshaw R.E."/>
            <person name="Ciuffetti L."/>
            <person name="Hamelin R.C."/>
            <person name="Kema G.H.J."/>
            <person name="Lawrence C."/>
            <person name="Scott J.A."/>
            <person name="Spatafora J.W."/>
            <person name="Turgeon B.G."/>
            <person name="de Wit P.J.G.M."/>
            <person name="Zhong S."/>
            <person name="Goodwin S.B."/>
            <person name="Grigoriev I.V."/>
        </authorList>
    </citation>
    <scope>NUCLEOTIDE SEQUENCE [LARGE SCALE GENOMIC DNA]</scope>
    <source>
        <strain evidence="3">NZE10 / CBS 128990</strain>
    </source>
</reference>
<name>N1PQG6_DOTSN</name>
<feature type="compositionally biased region" description="Basic and acidic residues" evidence="1">
    <location>
        <begin position="62"/>
        <end position="76"/>
    </location>
</feature>
<dbReference type="EMBL" id="KB446538">
    <property type="protein sequence ID" value="EME45622.1"/>
    <property type="molecule type" value="Genomic_DNA"/>
</dbReference>
<feature type="compositionally biased region" description="Low complexity" evidence="1">
    <location>
        <begin position="77"/>
        <end position="89"/>
    </location>
</feature>
<accession>N1PQG6</accession>
<evidence type="ECO:0000256" key="1">
    <source>
        <dbReference type="SAM" id="MobiDB-lite"/>
    </source>
</evidence>
<dbReference type="OrthoDB" id="3643633at2759"/>
<dbReference type="Proteomes" id="UP000016933">
    <property type="component" value="Unassembled WGS sequence"/>
</dbReference>